<feature type="domain" description="PB1" evidence="15">
    <location>
        <begin position="347"/>
        <end position="426"/>
    </location>
</feature>
<dbReference type="InterPro" id="IPR053793">
    <property type="entry name" value="PB1-like"/>
</dbReference>
<evidence type="ECO:0000259" key="15">
    <source>
        <dbReference type="PROSITE" id="PS51745"/>
    </source>
</evidence>
<dbReference type="SUPFAM" id="SSF50044">
    <property type="entry name" value="SH3-domain"/>
    <property type="match status" value="1"/>
</dbReference>
<dbReference type="PANTHER" id="PTHR15175">
    <property type="entry name" value="NEUTROPHIL CYTOSOLIC FACTOR 2, NEUTROPHIL NADPH OXIDASE FACTOR 2"/>
    <property type="match status" value="1"/>
</dbReference>
<evidence type="ECO:0000256" key="7">
    <source>
        <dbReference type="ARBA" id="ARBA00022737"/>
    </source>
</evidence>
<dbReference type="AlphaFoldDB" id="A0A8B7R6F7"/>
<dbReference type="FunFam" id="3.10.20.90:FF:000233">
    <property type="entry name" value="Predicted NADPH oxidase activator 1"/>
    <property type="match status" value="1"/>
</dbReference>
<dbReference type="SMART" id="SM00028">
    <property type="entry name" value="TPR"/>
    <property type="match status" value="3"/>
</dbReference>
<keyword evidence="16" id="KW-1185">Reference proteome</keyword>
<dbReference type="Pfam" id="PF00018">
    <property type="entry name" value="SH3_1"/>
    <property type="match status" value="1"/>
</dbReference>
<dbReference type="InterPro" id="IPR051864">
    <property type="entry name" value="NCF2_NOXA1"/>
</dbReference>
<evidence type="ECO:0000256" key="4">
    <source>
        <dbReference type="ARBA" id="ARBA00022443"/>
    </source>
</evidence>
<dbReference type="Gene3D" id="2.30.30.40">
    <property type="entry name" value="SH3 Domains"/>
    <property type="match status" value="1"/>
</dbReference>
<dbReference type="PROSITE" id="PS50002">
    <property type="entry name" value="SH3"/>
    <property type="match status" value="1"/>
</dbReference>
<keyword evidence="6" id="KW-0963">Cytoplasm</keyword>
<proteinExistence type="inferred from homology"/>
<dbReference type="OrthoDB" id="5983572at2759"/>
<dbReference type="InterPro" id="IPR000270">
    <property type="entry name" value="PB1_dom"/>
</dbReference>
<dbReference type="GO" id="GO:0016176">
    <property type="term" value="F:superoxide-generating NADPH oxidase activator activity"/>
    <property type="evidence" value="ECO:0007669"/>
    <property type="project" value="UniProtKB-ARBA"/>
</dbReference>
<sequence>MPSFCDLLRDWQRGAQAAARGDWGCALRHFSSVPDPPARMCFNVGCVHLLAGDPEAALRAFDQAVIKDACMAVGFFQRGVANFQLERFQEALSDFRLALEQLRGNAAIDYTQLGLRFRLQAWEVLFNVASVQCRLGLWAQATLSLEEAIFKGPDGAREDLNTALDQVQQVQAWSAAQVCIGWTSLQKQAFLQPRRVPRGEVFQPHRRHLQHLAPVDFLGKAKVVVASAVPDDQHEGVRPQQPQVQDEDGEARPRAGPRAHDIGPCRPGTPPSPRMPPDAEMEIGPGQAGRADRCTPGAYEEQRPHTEQVGKQVPPELPAARGPNPEPSEDPSGAGEVAAGAPEALVTITVQCAFTLTLKAPRGADLSSLRALLSQALPLQAQRGQLSYQDSGDGRWVPLPEEEALQRAWRDVASGPSGLRLQCRGAGGRPVLYQVVAQHGYSAQGPEDLDLQPGDTVDVLCEVDQAWLEGHCDGRVGIFPKSFVVPAGQCVRRSDSRPPGPSDISSKGSRGRKF</sequence>
<dbReference type="CTD" id="10811"/>
<dbReference type="GO" id="GO:0005886">
    <property type="term" value="C:plasma membrane"/>
    <property type="evidence" value="ECO:0007669"/>
    <property type="project" value="UniProtKB-SubCell"/>
</dbReference>
<dbReference type="Pfam" id="PF00564">
    <property type="entry name" value="PB1"/>
    <property type="match status" value="1"/>
</dbReference>
<dbReference type="InterPro" id="IPR011990">
    <property type="entry name" value="TPR-like_helical_dom_sf"/>
</dbReference>
<dbReference type="PANTHER" id="PTHR15175:SF4">
    <property type="entry name" value="NADPH OXIDASE ACTIVATOR 1"/>
    <property type="match status" value="1"/>
</dbReference>
<dbReference type="InterPro" id="IPR036028">
    <property type="entry name" value="SH3-like_dom_sf"/>
</dbReference>
<comment type="similarity">
    <text evidence="3">Belongs to the NCF2/NOXA1 family.</text>
</comment>
<organism evidence="16 17">
    <name type="scientific">Hipposideros armiger</name>
    <name type="common">Great Himalayan leaf-nosed bat</name>
    <dbReference type="NCBI Taxonomy" id="186990"/>
    <lineage>
        <taxon>Eukaryota</taxon>
        <taxon>Metazoa</taxon>
        <taxon>Chordata</taxon>
        <taxon>Craniata</taxon>
        <taxon>Vertebrata</taxon>
        <taxon>Euteleostomi</taxon>
        <taxon>Mammalia</taxon>
        <taxon>Eutheria</taxon>
        <taxon>Laurasiatheria</taxon>
        <taxon>Chiroptera</taxon>
        <taxon>Yinpterochiroptera</taxon>
        <taxon>Rhinolophoidea</taxon>
        <taxon>Hipposideridae</taxon>
        <taxon>Hipposideros</taxon>
    </lineage>
</organism>
<dbReference type="SUPFAM" id="SSF48452">
    <property type="entry name" value="TPR-like"/>
    <property type="match status" value="1"/>
</dbReference>
<dbReference type="GO" id="GO:0042554">
    <property type="term" value="P:superoxide anion generation"/>
    <property type="evidence" value="ECO:0007669"/>
    <property type="project" value="TreeGrafter"/>
</dbReference>
<accession>A0A8B7R6F7</accession>
<evidence type="ECO:0000256" key="11">
    <source>
        <dbReference type="ARBA" id="ARBA00074413"/>
    </source>
</evidence>
<evidence type="ECO:0000256" key="13">
    <source>
        <dbReference type="SAM" id="MobiDB-lite"/>
    </source>
</evidence>
<evidence type="ECO:0000256" key="8">
    <source>
        <dbReference type="ARBA" id="ARBA00022803"/>
    </source>
</evidence>
<protein>
    <recommendedName>
        <fullName evidence="11">NADPH oxidase activator 1</fullName>
    </recommendedName>
</protein>
<reference evidence="17" key="1">
    <citation type="submission" date="2025-08" db="UniProtKB">
        <authorList>
            <consortium name="RefSeq"/>
        </authorList>
    </citation>
    <scope>IDENTIFICATION</scope>
    <source>
        <tissue evidence="17">Muscle</tissue>
    </source>
</reference>
<dbReference type="PROSITE" id="PS51745">
    <property type="entry name" value="PB1"/>
    <property type="match status" value="1"/>
</dbReference>
<dbReference type="Gene3D" id="3.10.20.90">
    <property type="entry name" value="Phosphatidylinositol 3-kinase Catalytic Subunit, Chain A, domain 1"/>
    <property type="match status" value="1"/>
</dbReference>
<evidence type="ECO:0000256" key="2">
    <source>
        <dbReference type="ARBA" id="ARBA00004496"/>
    </source>
</evidence>
<comment type="subcellular location">
    <subcellularLocation>
        <location evidence="1">Cell membrane</location>
    </subcellularLocation>
    <subcellularLocation>
        <location evidence="2">Cytoplasm</location>
    </subcellularLocation>
</comment>
<comment type="function">
    <text evidence="10">Functions as an activator of NOX1, a superoxide-producing NADPH oxidase. Functions in the production of reactive oxygen species (ROS) which participate in a variety of biological processes including host defense, hormone biosynthesis, oxygen sensing and signal transduction. May also activate CYBB/gp91phox and NOX3.</text>
</comment>
<dbReference type="PRINTS" id="PR00499">
    <property type="entry name" value="P67PHOX"/>
</dbReference>
<feature type="compositionally biased region" description="Pro residues" evidence="13">
    <location>
        <begin position="267"/>
        <end position="276"/>
    </location>
</feature>
<evidence type="ECO:0000313" key="16">
    <source>
        <dbReference type="Proteomes" id="UP000694851"/>
    </source>
</evidence>
<dbReference type="SUPFAM" id="SSF54277">
    <property type="entry name" value="CAD &amp; PB1 domains"/>
    <property type="match status" value="1"/>
</dbReference>
<dbReference type="FunFam" id="2.30.30.40:FF:000212">
    <property type="entry name" value="NADPH oxidase activator 1"/>
    <property type="match status" value="1"/>
</dbReference>
<dbReference type="SMART" id="SM00666">
    <property type="entry name" value="PB1"/>
    <property type="match status" value="1"/>
</dbReference>
<keyword evidence="7" id="KW-0677">Repeat</keyword>
<feature type="region of interest" description="Disordered" evidence="13">
    <location>
        <begin position="230"/>
        <end position="337"/>
    </location>
</feature>
<evidence type="ECO:0000256" key="6">
    <source>
        <dbReference type="ARBA" id="ARBA00022490"/>
    </source>
</evidence>
<evidence type="ECO:0000259" key="14">
    <source>
        <dbReference type="PROSITE" id="PS50002"/>
    </source>
</evidence>
<evidence type="ECO:0000256" key="3">
    <source>
        <dbReference type="ARBA" id="ARBA00008051"/>
    </source>
</evidence>
<dbReference type="SMART" id="SM00326">
    <property type="entry name" value="SH3"/>
    <property type="match status" value="1"/>
</dbReference>
<evidence type="ECO:0000256" key="1">
    <source>
        <dbReference type="ARBA" id="ARBA00004236"/>
    </source>
</evidence>
<dbReference type="InterPro" id="IPR019734">
    <property type="entry name" value="TPR_rpt"/>
</dbReference>
<dbReference type="FunFam" id="1.25.40.10:FF:000017">
    <property type="entry name" value="NADPH oxidase regulator NoxR"/>
    <property type="match status" value="1"/>
</dbReference>
<evidence type="ECO:0000313" key="17">
    <source>
        <dbReference type="RefSeq" id="XP_019496659.1"/>
    </source>
</evidence>
<dbReference type="KEGG" id="hai:109381978"/>
<keyword evidence="9" id="KW-0472">Membrane</keyword>
<dbReference type="InterPro" id="IPR001452">
    <property type="entry name" value="SH3_domain"/>
</dbReference>
<dbReference type="RefSeq" id="XP_019496659.1">
    <property type="nucleotide sequence ID" value="XM_019641114.1"/>
</dbReference>
<dbReference type="Proteomes" id="UP000694851">
    <property type="component" value="Unplaced"/>
</dbReference>
<feature type="compositionally biased region" description="Basic and acidic residues" evidence="13">
    <location>
        <begin position="250"/>
        <end position="263"/>
    </location>
</feature>
<gene>
    <name evidence="17" type="primary">NOXA1</name>
</gene>
<name>A0A8B7R6F7_HIPAR</name>
<dbReference type="GeneID" id="109381978"/>
<evidence type="ECO:0000256" key="12">
    <source>
        <dbReference type="PROSITE-ProRule" id="PRU00192"/>
    </source>
</evidence>
<dbReference type="Gene3D" id="1.25.40.10">
    <property type="entry name" value="Tetratricopeptide repeat domain"/>
    <property type="match status" value="1"/>
</dbReference>
<keyword evidence="4 12" id="KW-0728">SH3 domain</keyword>
<evidence type="ECO:0000256" key="5">
    <source>
        <dbReference type="ARBA" id="ARBA00022475"/>
    </source>
</evidence>
<keyword evidence="8" id="KW-0802">TPR repeat</keyword>
<feature type="region of interest" description="Disordered" evidence="13">
    <location>
        <begin position="490"/>
        <end position="514"/>
    </location>
</feature>
<evidence type="ECO:0000256" key="9">
    <source>
        <dbReference type="ARBA" id="ARBA00023136"/>
    </source>
</evidence>
<feature type="domain" description="SH3" evidence="14">
    <location>
        <begin position="430"/>
        <end position="489"/>
    </location>
</feature>
<dbReference type="GO" id="GO:0005737">
    <property type="term" value="C:cytoplasm"/>
    <property type="evidence" value="ECO:0007669"/>
    <property type="project" value="UniProtKB-SubCell"/>
</dbReference>
<keyword evidence="5" id="KW-1003">Cell membrane</keyword>
<evidence type="ECO:0000256" key="10">
    <source>
        <dbReference type="ARBA" id="ARBA00055211"/>
    </source>
</evidence>